<dbReference type="EMBL" id="QUTG01002808">
    <property type="protein sequence ID" value="RHY94590.1"/>
    <property type="molecule type" value="Genomic_DNA"/>
</dbReference>
<dbReference type="Proteomes" id="UP000285712">
    <property type="component" value="Unassembled WGS sequence"/>
</dbReference>
<evidence type="ECO:0000313" key="2">
    <source>
        <dbReference type="Proteomes" id="UP000285712"/>
    </source>
</evidence>
<name>A0A418DHB6_APHAT</name>
<protein>
    <submittedName>
        <fullName evidence="1">Uncharacterized protein</fullName>
    </submittedName>
</protein>
<dbReference type="VEuPathDB" id="FungiDB:H257_08187"/>
<sequence length="962" mass="107742">MVQQLTEQRPCHEYTDIAAAATRTGARRADAMYQCRKAYLEHVEDMDTSNAQKQFEQLRSAKEVFSKQFQSISDDVVGFVHEMDIRTLVDECRTPQETPQKPPSAEKFAFQGSAIGDVAYDLSTRSSTSRTEWVEPLALVHAKGRIDDADVEFAQAAKGLRLIDDDLKRTNNVFITAMEIDLQLAAWVGRLRETTRMRSDIAPLLLQHAIGAKSVLGRRMQDRRELRTATDVTEINRVVPELVGRLDARRGADDAAIERLEPMEGVADDKDEKDVMGGAPHKRNADAWQLCAQVLFITHVELANARASSVCQLHQHIFTRYDQDVEDLLSVQAQLGHCNQSTQQHRDRTVLSLNVQVTGLDVEMAAASARLVWLRDQLSCVEEDALGRIRQSSDVAVATGSLQPHRAGLAYLHDIGVLYAFVNAQWYATLQASMVQEAEIAFIKQLIALELTQTATVLACISTWQATVADMLKAYLRSPSTDAATLYRVALSSVMTFVPSAAPCNFDGDWLQRAVHDVQLHEKYCLDQMQDGFVQAKDLHSSVVALAHKAWVNQCLAVLNATSAGLRAAVHALDETSGPRQDAERSFRSAKEDLASCRHKLRCCFEAHRRSHDMQLAMRDSMLHLRQILTTHTKVESVARLASLKTTKPLWDQLATYQSESFANVFEHANELESQVEQFSREQELLTVQVERAEGLVGAKEAAWKAAVWVHMGASVRVQRWQSSLHAVLHLVLDLESKRQRALELDLHLHAGVADDLHQNGGTIPAPIIADVLVVDSTLIESSMLRLELQKQTRLTQRSANRVRVLERMCRQETELLQSYPPSDIPVANAFRTLHEHMHTASDASWRRCHAQAAAFAEENWLVQHRKNVVLAVQSLLTAAIDAHDGNKATLDDLVRTQLAMVDGIGSNPELIAPKRPMDAMHLMLFLNASASATWARQVNLKRTVLQEAMYIKRTDKLEWFK</sequence>
<reference evidence="1 2" key="1">
    <citation type="submission" date="2018-08" db="EMBL/GenBank/DDBJ databases">
        <title>Aphanomyces genome sequencing and annotation.</title>
        <authorList>
            <person name="Minardi D."/>
            <person name="Oidtmann B."/>
            <person name="Van Der Giezen M."/>
            <person name="Studholme D.J."/>
        </authorList>
    </citation>
    <scope>NUCLEOTIDE SEQUENCE [LARGE SCALE GENOMIC DNA]</scope>
    <source>
        <strain evidence="1 2">Sv</strain>
    </source>
</reference>
<organism evidence="1 2">
    <name type="scientific">Aphanomyces astaci</name>
    <name type="common">Crayfish plague agent</name>
    <dbReference type="NCBI Taxonomy" id="112090"/>
    <lineage>
        <taxon>Eukaryota</taxon>
        <taxon>Sar</taxon>
        <taxon>Stramenopiles</taxon>
        <taxon>Oomycota</taxon>
        <taxon>Saprolegniomycetes</taxon>
        <taxon>Saprolegniales</taxon>
        <taxon>Verrucalvaceae</taxon>
        <taxon>Aphanomyces</taxon>
    </lineage>
</organism>
<evidence type="ECO:0000313" key="1">
    <source>
        <dbReference type="EMBL" id="RHY94590.1"/>
    </source>
</evidence>
<gene>
    <name evidence="1" type="ORF">DYB35_002604</name>
</gene>
<accession>A0A418DHB6</accession>
<proteinExistence type="predicted"/>
<dbReference type="AlphaFoldDB" id="A0A418DHB6"/>
<comment type="caution">
    <text evidence="1">The sequence shown here is derived from an EMBL/GenBank/DDBJ whole genome shotgun (WGS) entry which is preliminary data.</text>
</comment>